<dbReference type="Gene3D" id="3.40.50.11200">
    <property type="match status" value="1"/>
</dbReference>
<reference evidence="2 3" key="1">
    <citation type="submission" date="2016-03" db="EMBL/GenBank/DDBJ databases">
        <title>Pediococcus and Lactobacillus from brewery environment - whole genome sequencing and assembly.</title>
        <authorList>
            <person name="Behr J."/>
            <person name="Geissler A.J."/>
            <person name="Vogel R.F."/>
        </authorList>
    </citation>
    <scope>NUCLEOTIDE SEQUENCE [LARGE SCALE GENOMIC DNA]</scope>
    <source>
        <strain evidence="2 3">TMW 1.1989</strain>
    </source>
</reference>
<evidence type="ECO:0000313" key="2">
    <source>
        <dbReference type="EMBL" id="ANK62540.1"/>
    </source>
</evidence>
<dbReference type="EMBL" id="CP014873">
    <property type="protein sequence ID" value="ANK62540.1"/>
    <property type="molecule type" value="Genomic_DNA"/>
</dbReference>
<dbReference type="RefSeq" id="WP_068281009.1">
    <property type="nucleotide sequence ID" value="NZ_CP014873.1"/>
</dbReference>
<dbReference type="Proteomes" id="UP000078582">
    <property type="component" value="Chromosome"/>
</dbReference>
<dbReference type="GeneID" id="42982003"/>
<proteinExistence type="predicted"/>
<name>A0A192H2E9_9LACO</name>
<gene>
    <name evidence="2" type="ORF">AYR53_07025</name>
</gene>
<sequence>MSSQLLVSYDNDHDECQRYIYLLRKWGQNPNFPDVIFQEQHMAPTEKLAAVPAVNEQAVKDCSALLLLIGNQTMENAYWVGWQITAAVAYHKPVIIYKLRAAYLSPYEVYDYDVAWLAEFSYDAIRTIFLEVAKE</sequence>
<feature type="domain" description="Thoeris protein ThsB TIR-like" evidence="1">
    <location>
        <begin position="7"/>
        <end position="98"/>
    </location>
</feature>
<protein>
    <recommendedName>
        <fullName evidence="1">Thoeris protein ThsB TIR-like domain-containing protein</fullName>
    </recommendedName>
</protein>
<evidence type="ECO:0000259" key="1">
    <source>
        <dbReference type="Pfam" id="PF08937"/>
    </source>
</evidence>
<accession>A0A192H2E9</accession>
<organism evidence="2 3">
    <name type="scientific">Loigolactobacillus backii</name>
    <dbReference type="NCBI Taxonomy" id="375175"/>
    <lineage>
        <taxon>Bacteria</taxon>
        <taxon>Bacillati</taxon>
        <taxon>Bacillota</taxon>
        <taxon>Bacilli</taxon>
        <taxon>Lactobacillales</taxon>
        <taxon>Lactobacillaceae</taxon>
        <taxon>Loigolactobacillus</taxon>
    </lineage>
</organism>
<keyword evidence="3" id="KW-1185">Reference proteome</keyword>
<dbReference type="AlphaFoldDB" id="A0A192H2E9"/>
<evidence type="ECO:0000313" key="3">
    <source>
        <dbReference type="Proteomes" id="UP000078582"/>
    </source>
</evidence>
<dbReference type="OrthoDB" id="2316360at2"/>
<dbReference type="Pfam" id="PF08937">
    <property type="entry name" value="ThsB_TIR"/>
    <property type="match status" value="1"/>
</dbReference>
<dbReference type="InterPro" id="IPR015032">
    <property type="entry name" value="ThsB__TIR-like_domain"/>
</dbReference>